<dbReference type="AlphaFoldDB" id="A0A0P1AXV2"/>
<reference evidence="2" key="1">
    <citation type="submission" date="2014-09" db="EMBL/GenBank/DDBJ databases">
        <authorList>
            <person name="Sharma Rahul"/>
            <person name="Thines Marco"/>
        </authorList>
    </citation>
    <scope>NUCLEOTIDE SEQUENCE [LARGE SCALE GENOMIC DNA]</scope>
</reference>
<dbReference type="GeneID" id="36397442"/>
<dbReference type="EMBL" id="CCYD01001884">
    <property type="protein sequence ID" value="CEG46065.1"/>
    <property type="molecule type" value="Genomic_DNA"/>
</dbReference>
<evidence type="ECO:0000313" key="1">
    <source>
        <dbReference type="EMBL" id="CEG46065.1"/>
    </source>
</evidence>
<name>A0A0P1AXV2_PLAHL</name>
<dbReference type="RefSeq" id="XP_024582434.1">
    <property type="nucleotide sequence ID" value="XM_024716880.1"/>
</dbReference>
<proteinExistence type="predicted"/>
<organism evidence="1 2">
    <name type="scientific">Plasmopara halstedii</name>
    <name type="common">Downy mildew of sunflower</name>
    <dbReference type="NCBI Taxonomy" id="4781"/>
    <lineage>
        <taxon>Eukaryota</taxon>
        <taxon>Sar</taxon>
        <taxon>Stramenopiles</taxon>
        <taxon>Oomycota</taxon>
        <taxon>Peronosporomycetes</taxon>
        <taxon>Peronosporales</taxon>
        <taxon>Peronosporaceae</taxon>
        <taxon>Plasmopara</taxon>
    </lineage>
</organism>
<evidence type="ECO:0000313" key="2">
    <source>
        <dbReference type="Proteomes" id="UP000054928"/>
    </source>
</evidence>
<protein>
    <submittedName>
        <fullName evidence="1">Uncharacterized protein</fullName>
    </submittedName>
</protein>
<dbReference type="Proteomes" id="UP000054928">
    <property type="component" value="Unassembled WGS sequence"/>
</dbReference>
<sequence>MWEVEGGRGPYMQYLGKIAITRWNDLKQQMLASSHQAYRPLALFGGSNG</sequence>
<keyword evidence="2" id="KW-1185">Reference proteome</keyword>
<accession>A0A0P1AXV2</accession>